<evidence type="ECO:0000313" key="6">
    <source>
        <dbReference type="EMBL" id="OSX70193.1"/>
    </source>
</evidence>
<dbReference type="SMART" id="SM00220">
    <property type="entry name" value="S_TKc"/>
    <property type="match status" value="1"/>
</dbReference>
<evidence type="ECO:0000256" key="4">
    <source>
        <dbReference type="SAM" id="MobiDB-lite"/>
    </source>
</evidence>
<gene>
    <name evidence="6" type="ORF">BU14_0861s0005</name>
</gene>
<dbReference type="CDD" id="cd14008">
    <property type="entry name" value="STKc_LKB1_CaMKK"/>
    <property type="match status" value="1"/>
</dbReference>
<feature type="compositionally biased region" description="Polar residues" evidence="4">
    <location>
        <begin position="428"/>
        <end position="441"/>
    </location>
</feature>
<feature type="compositionally biased region" description="Gly residues" evidence="4">
    <location>
        <begin position="233"/>
        <end position="246"/>
    </location>
</feature>
<dbReference type="PANTHER" id="PTHR24346">
    <property type="entry name" value="MAP/MICROTUBULE AFFINITY-REGULATING KINASE"/>
    <property type="match status" value="1"/>
</dbReference>
<reference evidence="6 7" key="1">
    <citation type="submission" date="2017-03" db="EMBL/GenBank/DDBJ databases">
        <title>WGS assembly of Porphyra umbilicalis.</title>
        <authorList>
            <person name="Brawley S.H."/>
            <person name="Blouin N.A."/>
            <person name="Ficko-Blean E."/>
            <person name="Wheeler G.L."/>
            <person name="Lohr M."/>
            <person name="Goodson H.V."/>
            <person name="Jenkins J.W."/>
            <person name="Blaby-Haas C.E."/>
            <person name="Helliwell K.E."/>
            <person name="Chan C."/>
            <person name="Marriage T."/>
            <person name="Bhattacharya D."/>
            <person name="Klein A.S."/>
            <person name="Badis Y."/>
            <person name="Brodie J."/>
            <person name="Cao Y."/>
            <person name="Collen J."/>
            <person name="Dittami S.M."/>
            <person name="Gachon C.M."/>
            <person name="Green B.R."/>
            <person name="Karpowicz S."/>
            <person name="Kim J.W."/>
            <person name="Kudahl U."/>
            <person name="Lin S."/>
            <person name="Michel G."/>
            <person name="Mittag M."/>
            <person name="Olson B.J."/>
            <person name="Pangilinan J."/>
            <person name="Peng Y."/>
            <person name="Qiu H."/>
            <person name="Shu S."/>
            <person name="Singer J.T."/>
            <person name="Smith A.G."/>
            <person name="Sprecher B.N."/>
            <person name="Wagner V."/>
            <person name="Wang W."/>
            <person name="Wang Z.-Y."/>
            <person name="Yan J."/>
            <person name="Yarish C."/>
            <person name="Zoeuner-Riek S."/>
            <person name="Zhuang Y."/>
            <person name="Zou Y."/>
            <person name="Lindquist E.A."/>
            <person name="Grimwood J."/>
            <person name="Barry K."/>
            <person name="Rokhsar D.S."/>
            <person name="Schmutz J."/>
            <person name="Stiller J.W."/>
            <person name="Grossman A.R."/>
            <person name="Prochnik S.E."/>
        </authorList>
    </citation>
    <scope>NUCLEOTIDE SEQUENCE [LARGE SCALE GENOMIC DNA]</scope>
    <source>
        <strain evidence="6">4086291</strain>
    </source>
</reference>
<dbReference type="GO" id="GO:0035556">
    <property type="term" value="P:intracellular signal transduction"/>
    <property type="evidence" value="ECO:0007669"/>
    <property type="project" value="TreeGrafter"/>
</dbReference>
<dbReference type="Gene3D" id="3.30.200.20">
    <property type="entry name" value="Phosphorylase Kinase, domain 1"/>
    <property type="match status" value="1"/>
</dbReference>
<dbReference type="InterPro" id="IPR011009">
    <property type="entry name" value="Kinase-like_dom_sf"/>
</dbReference>
<dbReference type="PANTHER" id="PTHR24346:SF77">
    <property type="entry name" value="SERINE THREONINE PROTEIN KINASE"/>
    <property type="match status" value="1"/>
</dbReference>
<dbReference type="PROSITE" id="PS50011">
    <property type="entry name" value="PROTEIN_KINASE_DOM"/>
    <property type="match status" value="1"/>
</dbReference>
<dbReference type="EMBL" id="KV919296">
    <property type="protein sequence ID" value="OSX70193.1"/>
    <property type="molecule type" value="Genomic_DNA"/>
</dbReference>
<evidence type="ECO:0000256" key="2">
    <source>
        <dbReference type="ARBA" id="ARBA00022840"/>
    </source>
</evidence>
<dbReference type="Proteomes" id="UP000218209">
    <property type="component" value="Unassembled WGS sequence"/>
</dbReference>
<feature type="compositionally biased region" description="Low complexity" evidence="4">
    <location>
        <begin position="396"/>
        <end position="409"/>
    </location>
</feature>
<accession>A0A1X6NPC3</accession>
<evidence type="ECO:0000256" key="1">
    <source>
        <dbReference type="ARBA" id="ARBA00022741"/>
    </source>
</evidence>
<dbReference type="Gene3D" id="1.10.510.10">
    <property type="entry name" value="Transferase(Phosphotransferase) domain 1"/>
    <property type="match status" value="2"/>
</dbReference>
<name>A0A1X6NPC3_PORUM</name>
<feature type="region of interest" description="Disordered" evidence="4">
    <location>
        <begin position="232"/>
        <end position="255"/>
    </location>
</feature>
<dbReference type="SUPFAM" id="SSF56112">
    <property type="entry name" value="Protein kinase-like (PK-like)"/>
    <property type="match status" value="1"/>
</dbReference>
<dbReference type="Pfam" id="PF00069">
    <property type="entry name" value="Pkinase"/>
    <property type="match status" value="2"/>
</dbReference>
<dbReference type="GO" id="GO:0004674">
    <property type="term" value="F:protein serine/threonine kinase activity"/>
    <property type="evidence" value="ECO:0007669"/>
    <property type="project" value="TreeGrafter"/>
</dbReference>
<keyword evidence="1 3" id="KW-0547">Nucleotide-binding</keyword>
<keyword evidence="7" id="KW-1185">Reference proteome</keyword>
<protein>
    <recommendedName>
        <fullName evidence="5">Protein kinase domain-containing protein</fullName>
    </recommendedName>
</protein>
<proteinExistence type="predicted"/>
<dbReference type="AlphaFoldDB" id="A0A1X6NPC3"/>
<feature type="domain" description="Protein kinase" evidence="5">
    <location>
        <begin position="145"/>
        <end position="556"/>
    </location>
</feature>
<feature type="binding site" evidence="3">
    <location>
        <position position="174"/>
    </location>
    <ligand>
        <name>ATP</name>
        <dbReference type="ChEBI" id="CHEBI:30616"/>
    </ligand>
</feature>
<sequence>MSASRNRSPIECVKEMLGGTRVLRRRRFLGVSSMWLWLSPGMETLHWSAEPNPIDAEVIVLNHVNRLKATDREVMIKSLDGVRANFILSSVDAAYTWLLGLACLVPLGASVESRYRALQTRNQYDPLTDQWDGTPLVKCKRVRDYVLLGTIGRGSFGKVKIALSSTDRQFYAVKVLVKQALRKQLRVTAFEQKASGEPSRAVNLDDVVAGGGDGTVRQGGLSLLADGSNGAVGDSGVGGGGSGSRSGRGSASSKTDELITDLIPEIAIMRTLHHRNVVEFKAVFNDESSDRVYIVVEYVSRGSIMSSARLQGTPPLTETRCREVCRDVLAGLAYLHGQGVVHRDIKPDNLLHCADGTVKISDFGAAHLVRPPVGQPQSTPPVSMDAGADGSGGAGAPPAGSSANGQPAGPVGGSGSFRDPTIVAESSAHSSLSPCAATTPSGHRVTPLREMVGTPAFTAPELCLFRRPPAREAVAADPFAVDMWSVGATLFYMVFGQAPFLASSVYDMYEAVCTQELQLPSSPTVSPCMEHLLRRLLEKDPSTRLTLPEALQSPWLVEDTAAPEPTPPLPILARVFGRGDNAR</sequence>
<evidence type="ECO:0000256" key="3">
    <source>
        <dbReference type="PROSITE-ProRule" id="PRU10141"/>
    </source>
</evidence>
<feature type="region of interest" description="Disordered" evidence="4">
    <location>
        <begin position="369"/>
        <end position="420"/>
    </location>
</feature>
<dbReference type="PROSITE" id="PS00107">
    <property type="entry name" value="PROTEIN_KINASE_ATP"/>
    <property type="match status" value="1"/>
</dbReference>
<dbReference type="GO" id="GO:0005737">
    <property type="term" value="C:cytoplasm"/>
    <property type="evidence" value="ECO:0007669"/>
    <property type="project" value="TreeGrafter"/>
</dbReference>
<feature type="region of interest" description="Disordered" evidence="4">
    <location>
        <begin position="428"/>
        <end position="447"/>
    </location>
</feature>
<evidence type="ECO:0000313" key="7">
    <source>
        <dbReference type="Proteomes" id="UP000218209"/>
    </source>
</evidence>
<dbReference type="GO" id="GO:0005524">
    <property type="term" value="F:ATP binding"/>
    <property type="evidence" value="ECO:0007669"/>
    <property type="project" value="UniProtKB-UniRule"/>
</dbReference>
<keyword evidence="2 3" id="KW-0067">ATP-binding</keyword>
<organism evidence="6 7">
    <name type="scientific">Porphyra umbilicalis</name>
    <name type="common">Purple laver</name>
    <name type="synonym">Red alga</name>
    <dbReference type="NCBI Taxonomy" id="2786"/>
    <lineage>
        <taxon>Eukaryota</taxon>
        <taxon>Rhodophyta</taxon>
        <taxon>Bangiophyceae</taxon>
        <taxon>Bangiales</taxon>
        <taxon>Bangiaceae</taxon>
        <taxon>Porphyra</taxon>
    </lineage>
</organism>
<evidence type="ECO:0000259" key="5">
    <source>
        <dbReference type="PROSITE" id="PS50011"/>
    </source>
</evidence>
<dbReference type="InterPro" id="IPR000719">
    <property type="entry name" value="Prot_kinase_dom"/>
</dbReference>
<dbReference type="InterPro" id="IPR017441">
    <property type="entry name" value="Protein_kinase_ATP_BS"/>
</dbReference>
<dbReference type="OrthoDB" id="68483at2759"/>